<dbReference type="Pfam" id="PF00749">
    <property type="entry name" value="tRNA-synt_1c"/>
    <property type="match status" value="2"/>
</dbReference>
<dbReference type="EC" id="6.1.1.17" evidence="7"/>
<keyword evidence="7" id="KW-0963">Cytoplasm</keyword>
<feature type="domain" description="Glutamyl/glutaminyl-tRNA synthetase class Ib catalytic" evidence="8">
    <location>
        <begin position="4"/>
        <end position="266"/>
    </location>
</feature>
<comment type="caution">
    <text evidence="10">The sequence shown here is derived from an EMBL/GenBank/DDBJ whole genome shotgun (WGS) entry which is preliminary data.</text>
</comment>
<feature type="domain" description="Glutamyl/glutaminyl-tRNA synthetase class Ib catalytic" evidence="8">
    <location>
        <begin position="295"/>
        <end position="353"/>
    </location>
</feature>
<comment type="catalytic activity">
    <reaction evidence="7">
        <text>tRNA(Glu) + L-glutamate + ATP = L-glutamyl-tRNA(Glu) + AMP + diphosphate</text>
        <dbReference type="Rhea" id="RHEA:23540"/>
        <dbReference type="Rhea" id="RHEA-COMP:9663"/>
        <dbReference type="Rhea" id="RHEA-COMP:9680"/>
        <dbReference type="ChEBI" id="CHEBI:29985"/>
        <dbReference type="ChEBI" id="CHEBI:30616"/>
        <dbReference type="ChEBI" id="CHEBI:33019"/>
        <dbReference type="ChEBI" id="CHEBI:78442"/>
        <dbReference type="ChEBI" id="CHEBI:78520"/>
        <dbReference type="ChEBI" id="CHEBI:456215"/>
        <dbReference type="EC" id="6.1.1.17"/>
    </reaction>
</comment>
<sequence length="528" mass="60370">MKAIRTRFAPSPTGYMHIGGMRTALFNWVFAKHHQGTFILRIDDTDQARNVESALEPILQAFRWLGIPWDEGPETGGDFGPYFQSERTDFYQKHCQTLIEKRLAFYDFTTPDQSRAEREAAEKEKRNYINNRNDFDLDSATIQERIDRGDNYVIRFLVPRDTDKKIVIDDAVRGHVEFDPSTMPDPVIMRSNGLPLYNFASVIDDASMQISHVIRAEEHLSNTPVQALLFDALEFERPTFAHIPYVAAPGTKEKLSKRKLEQYRKNPKFKKLFQHGDFIFPLLGLENNGGLDPVMVEYYEKIGYLPDAVFNALARIGWSLDDQTEVMSRETIIENFTLERIVKSPAGFDPDKLLSFQAEWMGKVPLSEKALNCIPYLATAGYVHAGEKEYSHDYIEKVVAAVGERLVVWSDILRFDEFFVTDDELKYEEKAFKKRVVKPEDACTLLAELAEELTTSNCQTSEDFDQFVHQFVENKEIGIGQIIHALRVAVTGKAAGVGMFDAMELLGTDRCVKRIRRTLKLKTSSDSQ</sequence>
<dbReference type="InterPro" id="IPR020751">
    <property type="entry name" value="aa-tRNA-synth_I_codon-bd_sub2"/>
</dbReference>
<evidence type="ECO:0000256" key="7">
    <source>
        <dbReference type="HAMAP-Rule" id="MF_00022"/>
    </source>
</evidence>
<proteinExistence type="inferred from homology"/>
<dbReference type="GO" id="GO:0006424">
    <property type="term" value="P:glutamyl-tRNA aminoacylation"/>
    <property type="evidence" value="ECO:0007669"/>
    <property type="project" value="UniProtKB-UniRule"/>
</dbReference>
<evidence type="ECO:0000256" key="4">
    <source>
        <dbReference type="ARBA" id="ARBA00022840"/>
    </source>
</evidence>
<dbReference type="PROSITE" id="PS00178">
    <property type="entry name" value="AA_TRNA_LIGASE_I"/>
    <property type="match status" value="1"/>
</dbReference>
<evidence type="ECO:0000256" key="5">
    <source>
        <dbReference type="ARBA" id="ARBA00022917"/>
    </source>
</evidence>
<evidence type="ECO:0000313" key="10">
    <source>
        <dbReference type="EMBL" id="TWT62517.1"/>
    </source>
</evidence>
<evidence type="ECO:0000259" key="9">
    <source>
        <dbReference type="Pfam" id="PF19269"/>
    </source>
</evidence>
<dbReference type="InterPro" id="IPR014729">
    <property type="entry name" value="Rossmann-like_a/b/a_fold"/>
</dbReference>
<comment type="similarity">
    <text evidence="1 7">Belongs to the class-I aminoacyl-tRNA synthetase family. Glutamate--tRNA ligase type 1 subfamily.</text>
</comment>
<name>A0A5C5XHE9_9PLAN</name>
<organism evidence="10 11">
    <name type="scientific">Rubinisphaera italica</name>
    <dbReference type="NCBI Taxonomy" id="2527969"/>
    <lineage>
        <taxon>Bacteria</taxon>
        <taxon>Pseudomonadati</taxon>
        <taxon>Planctomycetota</taxon>
        <taxon>Planctomycetia</taxon>
        <taxon>Planctomycetales</taxon>
        <taxon>Planctomycetaceae</taxon>
        <taxon>Rubinisphaera</taxon>
    </lineage>
</organism>
<feature type="short sequence motif" description="'KMSKS' region" evidence="7">
    <location>
        <begin position="254"/>
        <end position="258"/>
    </location>
</feature>
<dbReference type="Gene3D" id="1.10.10.350">
    <property type="match status" value="1"/>
</dbReference>
<dbReference type="GO" id="GO:0000049">
    <property type="term" value="F:tRNA binding"/>
    <property type="evidence" value="ECO:0007669"/>
    <property type="project" value="InterPro"/>
</dbReference>
<dbReference type="Pfam" id="PF19269">
    <property type="entry name" value="Anticodon_2"/>
    <property type="match status" value="1"/>
</dbReference>
<dbReference type="Proteomes" id="UP000316095">
    <property type="component" value="Unassembled WGS sequence"/>
</dbReference>
<dbReference type="InterPro" id="IPR020058">
    <property type="entry name" value="Glu/Gln-tRNA-synth_Ib_cat-dom"/>
</dbReference>
<reference evidence="10 11" key="1">
    <citation type="submission" date="2019-02" db="EMBL/GenBank/DDBJ databases">
        <title>Deep-cultivation of Planctomycetes and their phenomic and genomic characterization uncovers novel biology.</title>
        <authorList>
            <person name="Wiegand S."/>
            <person name="Jogler M."/>
            <person name="Boedeker C."/>
            <person name="Pinto D."/>
            <person name="Vollmers J."/>
            <person name="Rivas-Marin E."/>
            <person name="Kohn T."/>
            <person name="Peeters S.H."/>
            <person name="Heuer A."/>
            <person name="Rast P."/>
            <person name="Oberbeckmann S."/>
            <person name="Bunk B."/>
            <person name="Jeske O."/>
            <person name="Meyerdierks A."/>
            <person name="Storesund J.E."/>
            <person name="Kallscheuer N."/>
            <person name="Luecker S."/>
            <person name="Lage O.M."/>
            <person name="Pohl T."/>
            <person name="Merkel B.J."/>
            <person name="Hornburger P."/>
            <person name="Mueller R.-W."/>
            <person name="Bruemmer F."/>
            <person name="Labrenz M."/>
            <person name="Spormann A.M."/>
            <person name="Op Den Camp H."/>
            <person name="Overmann J."/>
            <person name="Amann R."/>
            <person name="Jetten M.S.M."/>
            <person name="Mascher T."/>
            <person name="Medema M.H."/>
            <person name="Devos D.P."/>
            <person name="Kaster A.-K."/>
            <person name="Ovreas L."/>
            <person name="Rohde M."/>
            <person name="Galperin M.Y."/>
            <person name="Jogler C."/>
        </authorList>
    </citation>
    <scope>NUCLEOTIDE SEQUENCE [LARGE SCALE GENOMIC DNA]</scope>
    <source>
        <strain evidence="10 11">Pan54</strain>
    </source>
</reference>
<dbReference type="HAMAP" id="MF_00022">
    <property type="entry name" value="Glu_tRNA_synth_type1"/>
    <property type="match status" value="1"/>
</dbReference>
<gene>
    <name evidence="7 10" type="primary">gltX</name>
    <name evidence="10" type="ORF">Pan54_32590</name>
</gene>
<dbReference type="RefSeq" id="WP_146504364.1">
    <property type="nucleotide sequence ID" value="NZ_SJPG01000001.1"/>
</dbReference>
<comment type="function">
    <text evidence="7">Catalyzes the attachment of glutamate to tRNA(Glu) in a two-step reaction: glutamate is first activated by ATP to form Glu-AMP and then transferred to the acceptor end of tRNA(Glu).</text>
</comment>
<comment type="subunit">
    <text evidence="7">Monomer.</text>
</comment>
<keyword evidence="5 7" id="KW-0648">Protein biosynthesis</keyword>
<dbReference type="InterPro" id="IPR045462">
    <property type="entry name" value="aa-tRNA-synth_I_cd-bd"/>
</dbReference>
<keyword evidence="11" id="KW-1185">Reference proteome</keyword>
<keyword evidence="6 7" id="KW-0030">Aminoacyl-tRNA synthetase</keyword>
<evidence type="ECO:0000259" key="8">
    <source>
        <dbReference type="Pfam" id="PF00749"/>
    </source>
</evidence>
<dbReference type="InterPro" id="IPR049940">
    <property type="entry name" value="GluQ/Sye"/>
</dbReference>
<comment type="caution">
    <text evidence="7">Lacks conserved residue(s) required for the propagation of feature annotation.</text>
</comment>
<dbReference type="NCBIfam" id="TIGR00464">
    <property type="entry name" value="gltX_bact"/>
    <property type="match status" value="1"/>
</dbReference>
<dbReference type="GO" id="GO:0008270">
    <property type="term" value="F:zinc ion binding"/>
    <property type="evidence" value="ECO:0007669"/>
    <property type="project" value="InterPro"/>
</dbReference>
<accession>A0A5C5XHE9</accession>
<keyword evidence="4 7" id="KW-0067">ATP-binding</keyword>
<dbReference type="PANTHER" id="PTHR43311:SF2">
    <property type="entry name" value="GLUTAMATE--TRNA LIGASE, MITOCHONDRIAL-RELATED"/>
    <property type="match status" value="1"/>
</dbReference>
<dbReference type="OrthoDB" id="9807503at2"/>
<evidence type="ECO:0000256" key="2">
    <source>
        <dbReference type="ARBA" id="ARBA00022598"/>
    </source>
</evidence>
<evidence type="ECO:0000256" key="3">
    <source>
        <dbReference type="ARBA" id="ARBA00022741"/>
    </source>
</evidence>
<dbReference type="PRINTS" id="PR00987">
    <property type="entry name" value="TRNASYNTHGLU"/>
</dbReference>
<feature type="binding site" evidence="7">
    <location>
        <position position="257"/>
    </location>
    <ligand>
        <name>ATP</name>
        <dbReference type="ChEBI" id="CHEBI:30616"/>
    </ligand>
</feature>
<dbReference type="GO" id="GO:0005524">
    <property type="term" value="F:ATP binding"/>
    <property type="evidence" value="ECO:0007669"/>
    <property type="project" value="UniProtKB-UniRule"/>
</dbReference>
<feature type="domain" description="Aminoacyl-tRNA synthetase class I anticodon-binding" evidence="9">
    <location>
        <begin position="375"/>
        <end position="518"/>
    </location>
</feature>
<keyword evidence="2 7" id="KW-0436">Ligase</keyword>
<dbReference type="InterPro" id="IPR008925">
    <property type="entry name" value="aa_tRNA-synth_I_cd-bd_sf"/>
</dbReference>
<dbReference type="EMBL" id="SJPG01000001">
    <property type="protein sequence ID" value="TWT62517.1"/>
    <property type="molecule type" value="Genomic_DNA"/>
</dbReference>
<comment type="subcellular location">
    <subcellularLocation>
        <location evidence="7">Cytoplasm</location>
    </subcellularLocation>
</comment>
<dbReference type="InterPro" id="IPR000924">
    <property type="entry name" value="Glu/Gln-tRNA-synth"/>
</dbReference>
<feature type="short sequence motif" description="'HIGH' region" evidence="7">
    <location>
        <begin position="10"/>
        <end position="20"/>
    </location>
</feature>
<protein>
    <recommendedName>
        <fullName evidence="7">Glutamate--tRNA ligase</fullName>
        <ecNumber evidence="7">6.1.1.17</ecNumber>
    </recommendedName>
    <alternativeName>
        <fullName evidence="7">Glutamyl-tRNA synthetase</fullName>
        <shortName evidence="7">GluRS</shortName>
    </alternativeName>
</protein>
<evidence type="ECO:0000256" key="6">
    <source>
        <dbReference type="ARBA" id="ARBA00023146"/>
    </source>
</evidence>
<dbReference type="GO" id="GO:0005829">
    <property type="term" value="C:cytosol"/>
    <property type="evidence" value="ECO:0007669"/>
    <property type="project" value="TreeGrafter"/>
</dbReference>
<dbReference type="InterPro" id="IPR001412">
    <property type="entry name" value="aa-tRNA-synth_I_CS"/>
</dbReference>
<dbReference type="CDD" id="cd00808">
    <property type="entry name" value="GluRS_core"/>
    <property type="match status" value="1"/>
</dbReference>
<dbReference type="AlphaFoldDB" id="A0A5C5XHE9"/>
<dbReference type="Gene3D" id="3.40.50.620">
    <property type="entry name" value="HUPs"/>
    <property type="match status" value="1"/>
</dbReference>
<dbReference type="SUPFAM" id="SSF52374">
    <property type="entry name" value="Nucleotidylyl transferase"/>
    <property type="match status" value="1"/>
</dbReference>
<dbReference type="GO" id="GO:0004818">
    <property type="term" value="F:glutamate-tRNA ligase activity"/>
    <property type="evidence" value="ECO:0007669"/>
    <property type="project" value="UniProtKB-UniRule"/>
</dbReference>
<dbReference type="PANTHER" id="PTHR43311">
    <property type="entry name" value="GLUTAMATE--TRNA LIGASE"/>
    <property type="match status" value="1"/>
</dbReference>
<evidence type="ECO:0000256" key="1">
    <source>
        <dbReference type="ARBA" id="ARBA00007894"/>
    </source>
</evidence>
<dbReference type="InterPro" id="IPR033910">
    <property type="entry name" value="GluRS_core"/>
</dbReference>
<keyword evidence="3 7" id="KW-0547">Nucleotide-binding</keyword>
<dbReference type="InterPro" id="IPR004527">
    <property type="entry name" value="Glu-tRNA-ligase_bac/mito"/>
</dbReference>
<evidence type="ECO:0000313" key="11">
    <source>
        <dbReference type="Proteomes" id="UP000316095"/>
    </source>
</evidence>
<dbReference type="SUPFAM" id="SSF48163">
    <property type="entry name" value="An anticodon-binding domain of class I aminoacyl-tRNA synthetases"/>
    <property type="match status" value="1"/>
</dbReference>